<sequence>MSEKPLNMSTSSENEAPSKDSEGPSKDERPPSIVYGPATPVPLKMTFAELLDYNAEVRGDRPAVISDPQNLTLSFRQLRERSIDWLGQWQTMVLGEATWTQSRSAAGSSISRRISLAPDLVLLLLNYAYTESEMLAVLKVVRKYRL</sequence>
<accession>A0A0F4G5Z1</accession>
<protein>
    <submittedName>
        <fullName evidence="2">Uncharacterized protein</fullName>
    </submittedName>
</protein>
<dbReference type="EMBL" id="LAFY01005782">
    <property type="protein sequence ID" value="KJX92763.1"/>
    <property type="molecule type" value="Genomic_DNA"/>
</dbReference>
<keyword evidence="3" id="KW-1185">Reference proteome</keyword>
<comment type="caution">
    <text evidence="2">The sequence shown here is derived from an EMBL/GenBank/DDBJ whole genome shotgun (WGS) entry which is preliminary data.</text>
</comment>
<gene>
    <name evidence="2" type="ORF">TI39_contig5827g00003</name>
</gene>
<evidence type="ECO:0000313" key="2">
    <source>
        <dbReference type="EMBL" id="KJX92763.1"/>
    </source>
</evidence>
<evidence type="ECO:0000313" key="3">
    <source>
        <dbReference type="Proteomes" id="UP000033647"/>
    </source>
</evidence>
<dbReference type="SUPFAM" id="SSF56801">
    <property type="entry name" value="Acetyl-CoA synthetase-like"/>
    <property type="match status" value="1"/>
</dbReference>
<dbReference type="STRING" id="1047168.A0A0F4G5Z1"/>
<reference evidence="2 3" key="1">
    <citation type="submission" date="2015-03" db="EMBL/GenBank/DDBJ databases">
        <title>RNA-seq based gene annotation and comparative genomics of four Zymoseptoria species reveal species-specific pathogenicity related genes and transposable element activity.</title>
        <authorList>
            <person name="Grandaubert J."/>
            <person name="Bhattacharyya A."/>
            <person name="Stukenbrock E.H."/>
        </authorList>
    </citation>
    <scope>NUCLEOTIDE SEQUENCE [LARGE SCALE GENOMIC DNA]</scope>
    <source>
        <strain evidence="2 3">Zb18110</strain>
    </source>
</reference>
<feature type="compositionally biased region" description="Basic and acidic residues" evidence="1">
    <location>
        <begin position="16"/>
        <end position="30"/>
    </location>
</feature>
<feature type="region of interest" description="Disordered" evidence="1">
    <location>
        <begin position="1"/>
        <end position="38"/>
    </location>
</feature>
<name>A0A0F4G5Z1_9PEZI</name>
<proteinExistence type="predicted"/>
<dbReference type="AlphaFoldDB" id="A0A0F4G5Z1"/>
<organism evidence="2 3">
    <name type="scientific">Zymoseptoria brevis</name>
    <dbReference type="NCBI Taxonomy" id="1047168"/>
    <lineage>
        <taxon>Eukaryota</taxon>
        <taxon>Fungi</taxon>
        <taxon>Dikarya</taxon>
        <taxon>Ascomycota</taxon>
        <taxon>Pezizomycotina</taxon>
        <taxon>Dothideomycetes</taxon>
        <taxon>Dothideomycetidae</taxon>
        <taxon>Mycosphaerellales</taxon>
        <taxon>Mycosphaerellaceae</taxon>
        <taxon>Zymoseptoria</taxon>
    </lineage>
</organism>
<evidence type="ECO:0000256" key="1">
    <source>
        <dbReference type="SAM" id="MobiDB-lite"/>
    </source>
</evidence>
<dbReference type="Proteomes" id="UP000033647">
    <property type="component" value="Unassembled WGS sequence"/>
</dbReference>